<dbReference type="InterPro" id="IPR036034">
    <property type="entry name" value="PDZ_sf"/>
</dbReference>
<proteinExistence type="predicted"/>
<dbReference type="EMBL" id="SNYC01000004">
    <property type="protein sequence ID" value="TDQ09577.1"/>
    <property type="molecule type" value="Genomic_DNA"/>
</dbReference>
<evidence type="ECO:0000259" key="1">
    <source>
        <dbReference type="PROSITE" id="PS50106"/>
    </source>
</evidence>
<dbReference type="PROSITE" id="PS50106">
    <property type="entry name" value="PDZ"/>
    <property type="match status" value="1"/>
</dbReference>
<dbReference type="InterPro" id="IPR001478">
    <property type="entry name" value="PDZ"/>
</dbReference>
<dbReference type="AlphaFoldDB" id="A0A4V6PW12"/>
<dbReference type="OrthoDB" id="3521766at2"/>
<dbReference type="Pfam" id="PF00595">
    <property type="entry name" value="PDZ"/>
    <property type="match status" value="1"/>
</dbReference>
<name>A0A4V6PW12_9SPHI</name>
<dbReference type="Proteomes" id="UP000295620">
    <property type="component" value="Unassembled WGS sequence"/>
</dbReference>
<accession>A0A4V6PW12</accession>
<gene>
    <name evidence="2" type="ORF">ATK78_1733</name>
</gene>
<dbReference type="Gene3D" id="2.30.42.10">
    <property type="match status" value="1"/>
</dbReference>
<dbReference type="Pfam" id="PF13650">
    <property type="entry name" value="Asp_protease_2"/>
    <property type="match status" value="1"/>
</dbReference>
<dbReference type="SMART" id="SM00228">
    <property type="entry name" value="PDZ"/>
    <property type="match status" value="1"/>
</dbReference>
<comment type="caution">
    <text evidence="2">The sequence shown here is derived from an EMBL/GenBank/DDBJ whole genome shotgun (WGS) entry which is preliminary data.</text>
</comment>
<dbReference type="InterPro" id="IPR021109">
    <property type="entry name" value="Peptidase_aspartic_dom_sf"/>
</dbReference>
<dbReference type="SUPFAM" id="SSF50156">
    <property type="entry name" value="PDZ domain-like"/>
    <property type="match status" value="1"/>
</dbReference>
<organism evidence="2 3">
    <name type="scientific">Pedobacter metabolipauper</name>
    <dbReference type="NCBI Taxonomy" id="425513"/>
    <lineage>
        <taxon>Bacteria</taxon>
        <taxon>Pseudomonadati</taxon>
        <taxon>Bacteroidota</taxon>
        <taxon>Sphingobacteriia</taxon>
        <taxon>Sphingobacteriales</taxon>
        <taxon>Sphingobacteriaceae</taxon>
        <taxon>Pedobacter</taxon>
    </lineage>
</organism>
<dbReference type="Gene3D" id="2.40.70.10">
    <property type="entry name" value="Acid Proteases"/>
    <property type="match status" value="2"/>
</dbReference>
<evidence type="ECO:0000313" key="3">
    <source>
        <dbReference type="Proteomes" id="UP000295620"/>
    </source>
</evidence>
<feature type="domain" description="PDZ" evidence="1">
    <location>
        <begin position="333"/>
        <end position="403"/>
    </location>
</feature>
<evidence type="ECO:0000313" key="2">
    <source>
        <dbReference type="EMBL" id="TDQ09577.1"/>
    </source>
</evidence>
<protein>
    <submittedName>
        <fullName evidence="2">PDZ domain-containing protein</fullName>
    </submittedName>
</protein>
<keyword evidence="3" id="KW-1185">Reference proteome</keyword>
<reference evidence="2 3" key="1">
    <citation type="submission" date="2019-03" db="EMBL/GenBank/DDBJ databases">
        <title>Genomic Encyclopedia of Archaeal and Bacterial Type Strains, Phase II (KMG-II): from individual species to whole genera.</title>
        <authorList>
            <person name="Goeker M."/>
        </authorList>
    </citation>
    <scope>NUCLEOTIDE SEQUENCE [LARGE SCALE GENOMIC DNA]</scope>
    <source>
        <strain evidence="2 3">DSM 19035</strain>
    </source>
</reference>
<dbReference type="RefSeq" id="WP_133575647.1">
    <property type="nucleotide sequence ID" value="NZ_SNYC01000004.1"/>
</dbReference>
<sequence>MKSIIDIVKCSFIKFFLLLTCFYICKISLSKAQEFQFSGNRNSQGINFSLIRNLVIIPVYLNEKGPFNFILDTGVGPMVLTDTSLISLLMLKELRTIKISGMGKGAEISAYVAPGISAKVGNAHIKEIPTVMLKDDIFKLSNYLGIRIHGLLGYYFFKSFVVKINYSNKRLGFYTHQVRKRILGEKVPIELINNKPYIKINISNKEFGEVKAKVVVDNGASHSLSLETLHNDPFPLPELTIPANLGIGLSGPISGSVGRISTLKIGTASFKNVITSYPAYDEVAVKTVYLNRNGNLGAEILSRFNVTFDYAGTAMYLNPNRHFNRPFEHDMSGMEVYTEETGIKRFFISRIEPGSPAEISGVQIDDEIISINSQMASELDLGSIIKTLKARTGGYVFLILSRKGKFLFKRMLLKKRI</sequence>